<dbReference type="STRING" id="555778.Hneap_2239"/>
<dbReference type="HOGENOM" id="CLU_000022_69_0_6"/>
<dbReference type="GO" id="GO:0004315">
    <property type="term" value="F:3-oxoacyl-[acyl-carrier-protein] synthase activity"/>
    <property type="evidence" value="ECO:0007669"/>
    <property type="project" value="InterPro"/>
</dbReference>
<dbReference type="InterPro" id="IPR014031">
    <property type="entry name" value="Ketoacyl_synth_C"/>
</dbReference>
<dbReference type="SMART" id="SM00825">
    <property type="entry name" value="PKS_KS"/>
    <property type="match status" value="1"/>
</dbReference>
<dbReference type="Pfam" id="PF00109">
    <property type="entry name" value="ketoacyl-synt"/>
    <property type="match status" value="1"/>
</dbReference>
<keyword evidence="7" id="KW-1185">Reference proteome</keyword>
<dbReference type="KEGG" id="hna:Hneap_2239"/>
<dbReference type="eggNOG" id="COG0304">
    <property type="taxonomic scope" value="Bacteria"/>
</dbReference>
<comment type="similarity">
    <text evidence="2 4">Belongs to the thiolase-like superfamily. Beta-ketoacyl-ACP synthases family.</text>
</comment>
<keyword evidence="3 4" id="KW-0808">Transferase</keyword>
<dbReference type="GO" id="GO:0006633">
    <property type="term" value="P:fatty acid biosynthetic process"/>
    <property type="evidence" value="ECO:0007669"/>
    <property type="project" value="UniProtKB-UniPathway"/>
</dbReference>
<dbReference type="InterPro" id="IPR020841">
    <property type="entry name" value="PKS_Beta-ketoAc_synthase_dom"/>
</dbReference>
<dbReference type="Gene3D" id="3.40.47.10">
    <property type="match status" value="1"/>
</dbReference>
<dbReference type="PROSITE" id="PS52004">
    <property type="entry name" value="KS3_2"/>
    <property type="match status" value="1"/>
</dbReference>
<dbReference type="Proteomes" id="UP000009102">
    <property type="component" value="Chromosome"/>
</dbReference>
<dbReference type="InterPro" id="IPR000794">
    <property type="entry name" value="Beta-ketoacyl_synthase"/>
</dbReference>
<dbReference type="SUPFAM" id="SSF53901">
    <property type="entry name" value="Thiolase-like"/>
    <property type="match status" value="2"/>
</dbReference>
<evidence type="ECO:0000256" key="3">
    <source>
        <dbReference type="ARBA" id="ARBA00022679"/>
    </source>
</evidence>
<dbReference type="EMBL" id="CP001801">
    <property type="protein sequence ID" value="ACX97054.1"/>
    <property type="molecule type" value="Genomic_DNA"/>
</dbReference>
<dbReference type="InterPro" id="IPR016039">
    <property type="entry name" value="Thiolase-like"/>
</dbReference>
<dbReference type="PANTHER" id="PTHR11712">
    <property type="entry name" value="POLYKETIDE SYNTHASE-RELATED"/>
    <property type="match status" value="1"/>
</dbReference>
<evidence type="ECO:0000256" key="2">
    <source>
        <dbReference type="ARBA" id="ARBA00008467"/>
    </source>
</evidence>
<dbReference type="GO" id="GO:0005829">
    <property type="term" value="C:cytosol"/>
    <property type="evidence" value="ECO:0007669"/>
    <property type="project" value="TreeGrafter"/>
</dbReference>
<organism evidence="6 7">
    <name type="scientific">Halothiobacillus neapolitanus (strain ATCC 23641 / DSM 15147 / CIP 104769 / NCIMB 8539 / c2)</name>
    <name type="common">Thiobacillus neapolitanus</name>
    <dbReference type="NCBI Taxonomy" id="555778"/>
    <lineage>
        <taxon>Bacteria</taxon>
        <taxon>Pseudomonadati</taxon>
        <taxon>Pseudomonadota</taxon>
        <taxon>Gammaproteobacteria</taxon>
        <taxon>Chromatiales</taxon>
        <taxon>Halothiobacillaceae</taxon>
        <taxon>Halothiobacillus</taxon>
    </lineage>
</organism>
<evidence type="ECO:0000256" key="1">
    <source>
        <dbReference type="ARBA" id="ARBA00005194"/>
    </source>
</evidence>
<dbReference type="UniPathway" id="UPA00094"/>
<dbReference type="PANTHER" id="PTHR11712:SF320">
    <property type="entry name" value="BETA-KETOACYL SYNTHASE"/>
    <property type="match status" value="1"/>
</dbReference>
<accession>D0KWT4</accession>
<protein>
    <submittedName>
        <fullName evidence="6">Beta-ketoacyl synthase</fullName>
    </submittedName>
</protein>
<name>D0KWT4_HALNC</name>
<proteinExistence type="inferred from homology"/>
<sequence>MSETLSPITPLSGTKSSAMIPLAISHFTLSNALGFGKAATLNSLLERRSGLKPCDFPDVALDTYIGRVTDLENQPVVDRLSPFDCRNNRLAQAALRQDGFEQAVQAAKARYGADRVAVIVGSSTSGILHTELAFRERDPATGALPSPLHYRETHELSSAPEFVRQYFELTGPVLSISTACSSSAKVFASGWRLLQSGLCDAVIVGGVDSLCLTTLYGFSSLELVANEPCRPADAHRGGISIGEAAGFALLERQENAPDATLGLLGYGESVDAHHMSTPHPEGLGAELAMQRALDRAGLAACDIDYINLHGTASRTNDSAEDQAVSRLFGTDVPCSSTKGWTGHTLGAAGITEAIIGLLCIEHGLIPGSLNTRQIDPEFTSRIVLDNETRPVRRVLSNSFGFGGNNVSLIMGRLDT</sequence>
<dbReference type="Pfam" id="PF02801">
    <property type="entry name" value="Ketoacyl-synt_C"/>
    <property type="match status" value="1"/>
</dbReference>
<feature type="domain" description="Ketosynthase family 3 (KS3)" evidence="5">
    <location>
        <begin position="1"/>
        <end position="412"/>
    </location>
</feature>
<dbReference type="NCBIfam" id="NF006618">
    <property type="entry name" value="PRK09185.1"/>
    <property type="match status" value="1"/>
</dbReference>
<dbReference type="AlphaFoldDB" id="D0KWT4"/>
<dbReference type="CDD" id="cd00834">
    <property type="entry name" value="KAS_I_II"/>
    <property type="match status" value="1"/>
</dbReference>
<dbReference type="InterPro" id="IPR014030">
    <property type="entry name" value="Ketoacyl_synth_N"/>
</dbReference>
<evidence type="ECO:0000313" key="7">
    <source>
        <dbReference type="Proteomes" id="UP000009102"/>
    </source>
</evidence>
<reference evidence="6 7" key="1">
    <citation type="submission" date="2009-10" db="EMBL/GenBank/DDBJ databases">
        <title>Complete sequence of Halothiobacillus neapolitanus c2.</title>
        <authorList>
            <consortium name="US DOE Joint Genome Institute"/>
            <person name="Lucas S."/>
            <person name="Copeland A."/>
            <person name="Lapidus A."/>
            <person name="Glavina del Rio T."/>
            <person name="Tice H."/>
            <person name="Bruce D."/>
            <person name="Goodwin L."/>
            <person name="Pitluck S."/>
            <person name="Davenport K."/>
            <person name="Brettin T."/>
            <person name="Detter J.C."/>
            <person name="Han C."/>
            <person name="Tapia R."/>
            <person name="Larimer F."/>
            <person name="Land M."/>
            <person name="Hauser L."/>
            <person name="Kyrpides N."/>
            <person name="Mikhailova N."/>
            <person name="Kerfeld C."/>
            <person name="Cannon G."/>
            <person name="Heinhort S."/>
        </authorList>
    </citation>
    <scope>NUCLEOTIDE SEQUENCE [LARGE SCALE GENOMIC DNA]</scope>
    <source>
        <strain evidence="7">ATCC 23641 / c2</strain>
    </source>
</reference>
<evidence type="ECO:0000313" key="6">
    <source>
        <dbReference type="EMBL" id="ACX97054.1"/>
    </source>
</evidence>
<dbReference type="PROSITE" id="PS00606">
    <property type="entry name" value="KS3_1"/>
    <property type="match status" value="1"/>
</dbReference>
<evidence type="ECO:0000259" key="5">
    <source>
        <dbReference type="PROSITE" id="PS52004"/>
    </source>
</evidence>
<gene>
    <name evidence="6" type="ordered locus">Hneap_2239</name>
</gene>
<evidence type="ECO:0000256" key="4">
    <source>
        <dbReference type="RuleBase" id="RU003694"/>
    </source>
</evidence>
<dbReference type="InterPro" id="IPR018201">
    <property type="entry name" value="Ketoacyl_synth_AS"/>
</dbReference>
<comment type="pathway">
    <text evidence="1">Lipid metabolism; fatty acid biosynthesis.</text>
</comment>